<dbReference type="SUPFAM" id="SSF53474">
    <property type="entry name" value="alpha/beta-Hydrolases"/>
    <property type="match status" value="1"/>
</dbReference>
<dbReference type="Proteomes" id="UP000199387">
    <property type="component" value="Unassembled WGS sequence"/>
</dbReference>
<evidence type="ECO:0000256" key="8">
    <source>
        <dbReference type="ARBA" id="ARBA00023136"/>
    </source>
</evidence>
<feature type="transmembrane region" description="Helical" evidence="9">
    <location>
        <begin position="81"/>
        <end position="101"/>
    </location>
</feature>
<keyword evidence="12" id="KW-1185">Reference proteome</keyword>
<feature type="transmembrane region" description="Helical" evidence="9">
    <location>
        <begin position="189"/>
        <end position="208"/>
    </location>
</feature>
<feature type="transmembrane region" description="Helical" evidence="9">
    <location>
        <begin position="20"/>
        <end position="40"/>
    </location>
</feature>
<keyword evidence="7 9" id="KW-1133">Transmembrane helix</keyword>
<evidence type="ECO:0000256" key="3">
    <source>
        <dbReference type="ARBA" id="ARBA00022448"/>
    </source>
</evidence>
<dbReference type="NCBIfam" id="TIGR00835">
    <property type="entry name" value="agcS"/>
    <property type="match status" value="1"/>
</dbReference>
<keyword evidence="5 9" id="KW-0812">Transmembrane</keyword>
<feature type="transmembrane region" description="Helical" evidence="9">
    <location>
        <begin position="428"/>
        <end position="445"/>
    </location>
</feature>
<evidence type="ECO:0000313" key="11">
    <source>
        <dbReference type="EMBL" id="SDC40312.1"/>
    </source>
</evidence>
<evidence type="ECO:0000259" key="10">
    <source>
        <dbReference type="Pfam" id="PF12146"/>
    </source>
</evidence>
<dbReference type="InterPro" id="IPR001463">
    <property type="entry name" value="Na/Ala_symport"/>
</dbReference>
<dbReference type="PANTHER" id="PTHR30330">
    <property type="entry name" value="AGSS FAMILY TRANSPORTER, SODIUM-ALANINE"/>
    <property type="match status" value="1"/>
</dbReference>
<evidence type="ECO:0000256" key="6">
    <source>
        <dbReference type="ARBA" id="ARBA00022847"/>
    </source>
</evidence>
<feature type="transmembrane region" description="Helical" evidence="9">
    <location>
        <begin position="405"/>
        <end position="422"/>
    </location>
</feature>
<dbReference type="GO" id="GO:0005283">
    <property type="term" value="F:amino acid:sodium symporter activity"/>
    <property type="evidence" value="ECO:0007669"/>
    <property type="project" value="InterPro"/>
</dbReference>
<dbReference type="AlphaFoldDB" id="A0A1G6LA94"/>
<gene>
    <name evidence="11" type="ORF">SAMN04488112_107139</name>
</gene>
<dbReference type="GO" id="GO:0005886">
    <property type="term" value="C:plasma membrane"/>
    <property type="evidence" value="ECO:0007669"/>
    <property type="project" value="UniProtKB-SubCell"/>
</dbReference>
<keyword evidence="4 9" id="KW-1003">Cell membrane</keyword>
<dbReference type="Gene3D" id="1.20.1740.10">
    <property type="entry name" value="Amino acid/polyamine transporter I"/>
    <property type="match status" value="1"/>
</dbReference>
<evidence type="ECO:0000256" key="5">
    <source>
        <dbReference type="ARBA" id="ARBA00022692"/>
    </source>
</evidence>
<dbReference type="STRING" id="1236220.SAMN04488112_107139"/>
<dbReference type="PRINTS" id="PR00175">
    <property type="entry name" value="NAALASMPORT"/>
</dbReference>
<dbReference type="InterPro" id="IPR029058">
    <property type="entry name" value="AB_hydrolase_fold"/>
</dbReference>
<keyword evidence="3 9" id="KW-0813">Transport</keyword>
<reference evidence="11 12" key="1">
    <citation type="submission" date="2016-10" db="EMBL/GenBank/DDBJ databases">
        <authorList>
            <person name="de Groot N.N."/>
        </authorList>
    </citation>
    <scope>NUCLEOTIDE SEQUENCE [LARGE SCALE GENOMIC DNA]</scope>
    <source>
        <strain evidence="11 12">DSM 45514</strain>
    </source>
</reference>
<feature type="transmembrane region" description="Helical" evidence="9">
    <location>
        <begin position="363"/>
        <end position="385"/>
    </location>
</feature>
<evidence type="ECO:0000256" key="9">
    <source>
        <dbReference type="RuleBase" id="RU363064"/>
    </source>
</evidence>
<feature type="domain" description="Serine aminopeptidase S33" evidence="10">
    <location>
        <begin position="518"/>
        <end position="724"/>
    </location>
</feature>
<evidence type="ECO:0000313" key="12">
    <source>
        <dbReference type="Proteomes" id="UP000199387"/>
    </source>
</evidence>
<evidence type="ECO:0000256" key="7">
    <source>
        <dbReference type="ARBA" id="ARBA00022989"/>
    </source>
</evidence>
<protein>
    <submittedName>
        <fullName evidence="11">Amino acid carrier protein</fullName>
    </submittedName>
</protein>
<dbReference type="InterPro" id="IPR022742">
    <property type="entry name" value="Hydrolase_4"/>
</dbReference>
<dbReference type="Pfam" id="PF01235">
    <property type="entry name" value="Na_Ala_symp"/>
    <property type="match status" value="1"/>
</dbReference>
<comment type="similarity">
    <text evidence="2 9">Belongs to the alanine or glycine:cation symporter (AGCS) (TC 2.A.25) family.</text>
</comment>
<dbReference type="EMBL" id="FMZA01000007">
    <property type="protein sequence ID" value="SDC40312.1"/>
    <property type="molecule type" value="Genomic_DNA"/>
</dbReference>
<feature type="transmembrane region" description="Helical" evidence="9">
    <location>
        <begin position="250"/>
        <end position="273"/>
    </location>
</feature>
<accession>A0A1G6LA94</accession>
<evidence type="ECO:0000256" key="2">
    <source>
        <dbReference type="ARBA" id="ARBA00009261"/>
    </source>
</evidence>
<proteinExistence type="inferred from homology"/>
<dbReference type="PANTHER" id="PTHR30330:SF3">
    <property type="entry name" value="TRANSCRIPTIONAL REGULATOR, LRP FAMILY"/>
    <property type="match status" value="1"/>
</dbReference>
<evidence type="ECO:0000256" key="4">
    <source>
        <dbReference type="ARBA" id="ARBA00022475"/>
    </source>
</evidence>
<name>A0A1G6LA94_9BACL</name>
<dbReference type="Gene3D" id="3.40.50.1820">
    <property type="entry name" value="alpha/beta hydrolase"/>
    <property type="match status" value="1"/>
</dbReference>
<dbReference type="FunFam" id="1.20.1740.10:FF:000004">
    <property type="entry name" value="Sodium:alanine symporter family protein"/>
    <property type="match status" value="1"/>
</dbReference>
<comment type="subcellular location">
    <subcellularLocation>
        <location evidence="1 9">Cell membrane</location>
        <topology evidence="1 9">Multi-pass membrane protein</topology>
    </subcellularLocation>
</comment>
<sequence>MHKGELLVNLFNQWVADLSAWIWGPPMIIFLLGGGLFLTFRLKFFQFRFFAHAMRQTVGRIRQNTDHLEGTLTPFQAFTSALASTAGATNIVGVGVAIAIGGPGAMFWMWVIALIGMASKYSEILLGVKYREKNEEGHFVGGPMYYIQKGLGWKWLAVMFAGGLMLEVIPSSMVQSNSIASTAKLSFGWPTWVTGIVMTILTAIVVFGGVKRIGNVAEKIVPIMVIVYLLGAIGVILINIDQLPGVFRDIFVYAFTPISATGGFAGAGVMLAIRWGMARGAYSNEAGMGTASIAHATAQTDHPARQGLWGLFSVTMDTLVICTASGLAVLSAGTWTQVDSTGGEAALAHTVSLAFGQLLGPTAGGLFVSFFLLIFVMTTVGVLIFYGEKQAEYLFGLKFSKFMRVIYVLSMFAGAVGGLKFVWQFLDILLAAIVVPNMIALLFMSKEVKEETEDYIENVYKKEKEEREGELKQEISWRKWNHEQGVRFVQRRRSSMTRTYSVMKEAEPFYFPGNKTGILVQHGFTGTTQSMRPLGEHLAACGYTVYGPRLKGHGTHYEELEGTTYQDWVHSAEAGYCKLKETCSEVFVVGLSMGGTLALHLAHRFPETRGIVLINAALEITNLDQLVTLKEPRFLDAIGSDIKAEGVEELAYEKIPLKSVKEFAELATRTREKVSSISTPTLILVSREDHVVPPANSRWIEDQLRSEDKRVVTLENSYHVATLDNDKQRIQQETEAFIQNRAQA</sequence>
<dbReference type="Pfam" id="PF12146">
    <property type="entry name" value="Hydrolase_4"/>
    <property type="match status" value="1"/>
</dbReference>
<keyword evidence="6 9" id="KW-0769">Symport</keyword>
<organism evidence="11 12">
    <name type="scientific">Melghirimyces thermohalophilus</name>
    <dbReference type="NCBI Taxonomy" id="1236220"/>
    <lineage>
        <taxon>Bacteria</taxon>
        <taxon>Bacillati</taxon>
        <taxon>Bacillota</taxon>
        <taxon>Bacilli</taxon>
        <taxon>Bacillales</taxon>
        <taxon>Thermoactinomycetaceae</taxon>
        <taxon>Melghirimyces</taxon>
    </lineage>
</organism>
<feature type="transmembrane region" description="Helical" evidence="9">
    <location>
        <begin position="308"/>
        <end position="330"/>
    </location>
</feature>
<evidence type="ECO:0000256" key="1">
    <source>
        <dbReference type="ARBA" id="ARBA00004651"/>
    </source>
</evidence>
<dbReference type="PROSITE" id="PS00873">
    <property type="entry name" value="NA_ALANINE_SYMP"/>
    <property type="match status" value="1"/>
</dbReference>
<keyword evidence="8 9" id="KW-0472">Membrane</keyword>
<feature type="transmembrane region" description="Helical" evidence="9">
    <location>
        <begin position="107"/>
        <end position="130"/>
    </location>
</feature>
<feature type="transmembrane region" description="Helical" evidence="9">
    <location>
        <begin position="220"/>
        <end position="238"/>
    </location>
</feature>
<feature type="transmembrane region" description="Helical" evidence="9">
    <location>
        <begin position="151"/>
        <end position="169"/>
    </location>
</feature>